<proteinExistence type="predicted"/>
<reference evidence="1" key="1">
    <citation type="submission" date="2014-11" db="EMBL/GenBank/DDBJ databases">
        <authorList>
            <person name="Amaro Gonzalez C."/>
        </authorList>
    </citation>
    <scope>NUCLEOTIDE SEQUENCE</scope>
</reference>
<reference evidence="1" key="2">
    <citation type="journal article" date="2015" name="Fish Shellfish Immunol.">
        <title>Early steps in the European eel (Anguilla anguilla)-Vibrio vulnificus interaction in the gills: Role of the RtxA13 toxin.</title>
        <authorList>
            <person name="Callol A."/>
            <person name="Pajuelo D."/>
            <person name="Ebbesson L."/>
            <person name="Teles M."/>
            <person name="MacKenzie S."/>
            <person name="Amaro C."/>
        </authorList>
    </citation>
    <scope>NUCLEOTIDE SEQUENCE</scope>
</reference>
<dbReference type="EMBL" id="GBXM01042667">
    <property type="protein sequence ID" value="JAH65910.1"/>
    <property type="molecule type" value="Transcribed_RNA"/>
</dbReference>
<organism evidence="1">
    <name type="scientific">Anguilla anguilla</name>
    <name type="common">European freshwater eel</name>
    <name type="synonym">Muraena anguilla</name>
    <dbReference type="NCBI Taxonomy" id="7936"/>
    <lineage>
        <taxon>Eukaryota</taxon>
        <taxon>Metazoa</taxon>
        <taxon>Chordata</taxon>
        <taxon>Craniata</taxon>
        <taxon>Vertebrata</taxon>
        <taxon>Euteleostomi</taxon>
        <taxon>Actinopterygii</taxon>
        <taxon>Neopterygii</taxon>
        <taxon>Teleostei</taxon>
        <taxon>Anguilliformes</taxon>
        <taxon>Anguillidae</taxon>
        <taxon>Anguilla</taxon>
    </lineage>
</organism>
<sequence length="32" mass="3579">MRYNSKMRWGGGVKCQITSVKVTSGFTSVAWL</sequence>
<dbReference type="AlphaFoldDB" id="A0A0E9UKY1"/>
<name>A0A0E9UKY1_ANGAN</name>
<accession>A0A0E9UKY1</accession>
<evidence type="ECO:0000313" key="1">
    <source>
        <dbReference type="EMBL" id="JAH65910.1"/>
    </source>
</evidence>
<protein>
    <submittedName>
        <fullName evidence="1">Uncharacterized protein</fullName>
    </submittedName>
</protein>